<evidence type="ECO:0000313" key="5">
    <source>
        <dbReference type="Proteomes" id="UP001604335"/>
    </source>
</evidence>
<dbReference type="PANTHER" id="PTHR43868:SF1">
    <property type="entry name" value="P-LOOP CONTAINING NUCLEOSIDE TRIPHOSPHATE HYDROLASES SUPERFAMILY PROTEIN"/>
    <property type="match status" value="1"/>
</dbReference>
<accession>A0ABW7C992</accession>
<dbReference type="Pfam" id="PF17886">
    <property type="entry name" value="ArsA_HSP20"/>
    <property type="match status" value="1"/>
</dbReference>
<gene>
    <name evidence="4" type="ORF">VPK24_03675</name>
</gene>
<evidence type="ECO:0000259" key="3">
    <source>
        <dbReference type="Pfam" id="PF17886"/>
    </source>
</evidence>
<evidence type="ECO:0000256" key="1">
    <source>
        <dbReference type="ARBA" id="ARBA00011040"/>
    </source>
</evidence>
<dbReference type="InterPro" id="IPR053262">
    <property type="entry name" value="ArsA_ATPase-like"/>
</dbReference>
<dbReference type="Pfam" id="PF02374">
    <property type="entry name" value="ArsA_ATPase"/>
    <property type="match status" value="1"/>
</dbReference>
<dbReference type="PANTHER" id="PTHR43868">
    <property type="entry name" value="OS02G0711200 PROTEIN"/>
    <property type="match status" value="1"/>
</dbReference>
<proteinExistence type="inferred from homology"/>
<dbReference type="InterPro" id="IPR025723">
    <property type="entry name" value="ArsA/GET3_ATPase-like"/>
</dbReference>
<feature type="domain" description="ArsA HSP20-like" evidence="3">
    <location>
        <begin position="310"/>
        <end position="368"/>
    </location>
</feature>
<dbReference type="Proteomes" id="UP001604335">
    <property type="component" value="Unassembled WGS sequence"/>
</dbReference>
<dbReference type="Gene3D" id="2.60.40.790">
    <property type="match status" value="1"/>
</dbReference>
<reference evidence="5" key="1">
    <citation type="journal article" date="2024" name="Algal Res.">
        <title>Biochemical, toxicological and genomic investigation of a high-biomass producing Limnothrix strain isolated from Italian shallow drinking water reservoir.</title>
        <authorList>
            <person name="Simonazzi M."/>
            <person name="Shishido T.K."/>
            <person name="Delbaje E."/>
            <person name="Wahlsten M."/>
            <person name="Fewer D.P."/>
            <person name="Sivonen K."/>
            <person name="Pezzolesi L."/>
            <person name="Pistocchi R."/>
        </authorList>
    </citation>
    <scope>NUCLEOTIDE SEQUENCE [LARGE SCALE GENOMIC DNA]</scope>
    <source>
        <strain evidence="5">LRLZ20PSL1</strain>
    </source>
</reference>
<dbReference type="Gene3D" id="3.40.50.300">
    <property type="entry name" value="P-loop containing nucleotide triphosphate hydrolases"/>
    <property type="match status" value="1"/>
</dbReference>
<dbReference type="CDD" id="cd02035">
    <property type="entry name" value="ArsA"/>
    <property type="match status" value="1"/>
</dbReference>
<dbReference type="SUPFAM" id="SSF52540">
    <property type="entry name" value="P-loop containing nucleoside triphosphate hydrolases"/>
    <property type="match status" value="1"/>
</dbReference>
<comment type="similarity">
    <text evidence="1">Belongs to the arsA ATPase family.</text>
</comment>
<organism evidence="4 5">
    <name type="scientific">Limnothrix redekei LRLZ20PSL1</name>
    <dbReference type="NCBI Taxonomy" id="3112953"/>
    <lineage>
        <taxon>Bacteria</taxon>
        <taxon>Bacillati</taxon>
        <taxon>Cyanobacteriota</taxon>
        <taxon>Cyanophyceae</taxon>
        <taxon>Pseudanabaenales</taxon>
        <taxon>Pseudanabaenaceae</taxon>
        <taxon>Limnothrix</taxon>
    </lineage>
</organism>
<keyword evidence="5" id="KW-1185">Reference proteome</keyword>
<evidence type="ECO:0000259" key="2">
    <source>
        <dbReference type="Pfam" id="PF02374"/>
    </source>
</evidence>
<name>A0ABW7C992_9CYAN</name>
<sequence>MAFTLTLLGKGGSGRSTLAIAAAMALANRGKRVLLFGQDAGPTLGMMLGTGAIGSDPQAIGSNLWAVQPAATTLLERGWDEIKRLESEYLRQPFFRNVYGEELAVLPGMDRALTLNTLRQYEASGNYDAIVYDGNSDRATLLTIGAPEVLSWYVRRFQKVVAESDFAKAISPFVQPISMAVLSTTNLSSTPWEGPLGEFQALLDGGRNLLADPRRVAGWLVANGDPVSQALAQYLWGSAQQAGLTVGGLFLNRSSDPGAIGSDFKPLTVTAIPEQTTIPNWDALIPLMPDFATLAQQAPRPIEIDLATQQVKLFLPGFTKEQIHLTQSGPEVTIEAGEQRRNIFLPPSLAGRSVKGAKFSDRYLIISF</sequence>
<dbReference type="RefSeq" id="WP_393010806.1">
    <property type="nucleotide sequence ID" value="NZ_JAZAQF010000021.1"/>
</dbReference>
<evidence type="ECO:0000313" key="4">
    <source>
        <dbReference type="EMBL" id="MFG3816725.1"/>
    </source>
</evidence>
<dbReference type="InterPro" id="IPR008978">
    <property type="entry name" value="HSP20-like_chaperone"/>
</dbReference>
<feature type="domain" description="ArsA/GET3 Anion-transporting ATPase-like" evidence="2">
    <location>
        <begin position="6"/>
        <end position="223"/>
    </location>
</feature>
<dbReference type="InterPro" id="IPR027417">
    <property type="entry name" value="P-loop_NTPase"/>
</dbReference>
<dbReference type="InterPro" id="IPR040612">
    <property type="entry name" value="ArsA_HSP20-like"/>
</dbReference>
<protein>
    <submittedName>
        <fullName evidence="4">ArsA family ATPase</fullName>
    </submittedName>
</protein>
<dbReference type="EMBL" id="JAZAQF010000021">
    <property type="protein sequence ID" value="MFG3816725.1"/>
    <property type="molecule type" value="Genomic_DNA"/>
</dbReference>
<comment type="caution">
    <text evidence="4">The sequence shown here is derived from an EMBL/GenBank/DDBJ whole genome shotgun (WGS) entry which is preliminary data.</text>
</comment>